<evidence type="ECO:0000259" key="4">
    <source>
        <dbReference type="Pfam" id="PF00082"/>
    </source>
</evidence>
<proteinExistence type="predicted"/>
<evidence type="ECO:0000256" key="1">
    <source>
        <dbReference type="ARBA" id="ARBA00022670"/>
    </source>
</evidence>
<dbReference type="SUPFAM" id="SSF52743">
    <property type="entry name" value="Subtilisin-like"/>
    <property type="match status" value="1"/>
</dbReference>
<sequence length="372" mass="40658">MANLIENTAPVADSDVSGMEGVPVETNMSVSGGPWGSVHEPIHESLALSALISSNSGVSPGTTVKNASNHDWDYIRGAIWNDDSDCQLFNDSLNQNHSYSLGAGWYKFYTWGKDEWNPNYIDAQRFRNPIGRSHYGDLQFLHCMASTRGEDPDETKDDDWTFMPGTSMSTPLVAGCVALLCETLQEHGKKHPSATLVKALLVNGAVNYSERLGLGLCYDYEQGFGRVDIDSSISMVKLSSFFDGGNVFEVTDFDVPVLRQTPEIEKGWSSAQIPVPSGRNRLTVTLAYPDKAAQSGLMQNNMNLIVLSGGAERHGNMGKALGFDHTNNVEKVVWENVPGDTFKIVVSIFNNVDVKAAASFAVAWDIRPLARL</sequence>
<dbReference type="SUPFAM" id="SSF49785">
    <property type="entry name" value="Galactose-binding domain-like"/>
    <property type="match status" value="1"/>
</dbReference>
<gene>
    <name evidence="5" type="ORF">NW762_011834</name>
</gene>
<dbReference type="EMBL" id="JAOQAZ010000030">
    <property type="protein sequence ID" value="KAJ4250575.1"/>
    <property type="molecule type" value="Genomic_DNA"/>
</dbReference>
<dbReference type="Pfam" id="PF00082">
    <property type="entry name" value="Peptidase_S8"/>
    <property type="match status" value="1"/>
</dbReference>
<dbReference type="GO" id="GO:0006508">
    <property type="term" value="P:proteolysis"/>
    <property type="evidence" value="ECO:0007669"/>
    <property type="project" value="UniProtKB-KW"/>
</dbReference>
<dbReference type="Gene3D" id="3.40.50.200">
    <property type="entry name" value="Peptidase S8/S53 domain"/>
    <property type="match status" value="1"/>
</dbReference>
<keyword evidence="3" id="KW-0720">Serine protease</keyword>
<evidence type="ECO:0000256" key="3">
    <source>
        <dbReference type="ARBA" id="ARBA00022825"/>
    </source>
</evidence>
<reference evidence="5" key="1">
    <citation type="submission" date="2022-09" db="EMBL/GenBank/DDBJ databases">
        <title>Fusarium specimens isolated from Avocado Roots.</title>
        <authorList>
            <person name="Stajich J."/>
            <person name="Roper C."/>
            <person name="Heimlech-Rivalta G."/>
        </authorList>
    </citation>
    <scope>NUCLEOTIDE SEQUENCE</scope>
    <source>
        <strain evidence="5">CF00136</strain>
    </source>
</reference>
<protein>
    <recommendedName>
        <fullName evidence="4">Peptidase S8/S53 domain-containing protein</fullName>
    </recommendedName>
</protein>
<evidence type="ECO:0000313" key="5">
    <source>
        <dbReference type="EMBL" id="KAJ4250575.1"/>
    </source>
</evidence>
<dbReference type="AlphaFoldDB" id="A0A9W8V8Y7"/>
<accession>A0A9W8V8Y7</accession>
<comment type="caution">
    <text evidence="5">The sequence shown here is derived from an EMBL/GenBank/DDBJ whole genome shotgun (WGS) entry which is preliminary data.</text>
</comment>
<dbReference type="Proteomes" id="UP001152049">
    <property type="component" value="Unassembled WGS sequence"/>
</dbReference>
<name>A0A9W8V8Y7_9HYPO</name>
<dbReference type="PROSITE" id="PS00138">
    <property type="entry name" value="SUBTILASE_SER"/>
    <property type="match status" value="1"/>
</dbReference>
<dbReference type="OrthoDB" id="10256524at2759"/>
<organism evidence="5 6">
    <name type="scientific">Fusarium torreyae</name>
    <dbReference type="NCBI Taxonomy" id="1237075"/>
    <lineage>
        <taxon>Eukaryota</taxon>
        <taxon>Fungi</taxon>
        <taxon>Dikarya</taxon>
        <taxon>Ascomycota</taxon>
        <taxon>Pezizomycotina</taxon>
        <taxon>Sordariomycetes</taxon>
        <taxon>Hypocreomycetidae</taxon>
        <taxon>Hypocreales</taxon>
        <taxon>Nectriaceae</taxon>
        <taxon>Fusarium</taxon>
    </lineage>
</organism>
<feature type="domain" description="Peptidase S8/S53" evidence="4">
    <location>
        <begin position="161"/>
        <end position="208"/>
    </location>
</feature>
<dbReference type="InterPro" id="IPR000209">
    <property type="entry name" value="Peptidase_S8/S53_dom"/>
</dbReference>
<dbReference type="InterPro" id="IPR008979">
    <property type="entry name" value="Galactose-bd-like_sf"/>
</dbReference>
<keyword evidence="2" id="KW-0378">Hydrolase</keyword>
<evidence type="ECO:0000313" key="6">
    <source>
        <dbReference type="Proteomes" id="UP001152049"/>
    </source>
</evidence>
<evidence type="ECO:0000256" key="2">
    <source>
        <dbReference type="ARBA" id="ARBA00022801"/>
    </source>
</evidence>
<dbReference type="GO" id="GO:0004252">
    <property type="term" value="F:serine-type endopeptidase activity"/>
    <property type="evidence" value="ECO:0007669"/>
    <property type="project" value="InterPro"/>
</dbReference>
<dbReference type="InterPro" id="IPR023828">
    <property type="entry name" value="Peptidase_S8_Ser-AS"/>
</dbReference>
<dbReference type="Gene3D" id="2.60.120.380">
    <property type="match status" value="1"/>
</dbReference>
<keyword evidence="1" id="KW-0645">Protease</keyword>
<dbReference type="InterPro" id="IPR036852">
    <property type="entry name" value="Peptidase_S8/S53_dom_sf"/>
</dbReference>
<keyword evidence="6" id="KW-1185">Reference proteome</keyword>